<organism evidence="2 3">
    <name type="scientific">Fictibacillus phosphorivorans</name>
    <dbReference type="NCBI Taxonomy" id="1221500"/>
    <lineage>
        <taxon>Bacteria</taxon>
        <taxon>Bacillati</taxon>
        <taxon>Bacillota</taxon>
        <taxon>Bacilli</taxon>
        <taxon>Bacillales</taxon>
        <taxon>Fictibacillaceae</taxon>
        <taxon>Fictibacillus</taxon>
    </lineage>
</organism>
<dbReference type="Gene3D" id="1.20.120.450">
    <property type="entry name" value="dinb family like domain"/>
    <property type="match status" value="1"/>
</dbReference>
<feature type="domain" description="DinB-like" evidence="1">
    <location>
        <begin position="12"/>
        <end position="148"/>
    </location>
</feature>
<dbReference type="Pfam" id="PF12867">
    <property type="entry name" value="DinB_2"/>
    <property type="match status" value="1"/>
</dbReference>
<keyword evidence="3" id="KW-1185">Reference proteome</keyword>
<proteinExistence type="predicted"/>
<dbReference type="EMBL" id="LRFC01000001">
    <property type="protein sequence ID" value="KZE68932.1"/>
    <property type="molecule type" value="Genomic_DNA"/>
</dbReference>
<dbReference type="Proteomes" id="UP000076567">
    <property type="component" value="Unassembled WGS sequence"/>
</dbReference>
<dbReference type="OrthoDB" id="1434917at2"/>
<dbReference type="InterPro" id="IPR034660">
    <property type="entry name" value="DinB/YfiT-like"/>
</dbReference>
<sequence>MNFQYIEALQLLERTPDTLTQLLSGLPLEWLRCNEGNESWNSLEVVAHLIECEKKNWIPRIQSILSSHENQDFPPFDRYSHLGKEMELDSLLQKFKEKRQESLLTLNTIVKQDSDFERTGIHPEFGSVTLRQLLSTWVVHDLTHLNQITRVLAKRYQEDVGPWKAYLSILK</sequence>
<dbReference type="RefSeq" id="WP_066236279.1">
    <property type="nucleotide sequence ID" value="NZ_LRFC01000001.1"/>
</dbReference>
<gene>
    <name evidence="2" type="ORF">AWM68_01290</name>
</gene>
<name>A0A163SFA0_9BACL</name>
<dbReference type="InterPro" id="IPR024775">
    <property type="entry name" value="DinB-like"/>
</dbReference>
<reference evidence="3" key="1">
    <citation type="submission" date="2016-01" db="EMBL/GenBank/DDBJ databases">
        <title>Draft genome of Chromobacterium sp. F49.</title>
        <authorList>
            <person name="Hong K.W."/>
        </authorList>
    </citation>
    <scope>NUCLEOTIDE SEQUENCE [LARGE SCALE GENOMIC DNA]</scope>
    <source>
        <strain evidence="3">P7IIIA</strain>
    </source>
</reference>
<comment type="caution">
    <text evidence="2">The sequence shown here is derived from an EMBL/GenBank/DDBJ whole genome shotgun (WGS) entry which is preliminary data.</text>
</comment>
<evidence type="ECO:0000313" key="2">
    <source>
        <dbReference type="EMBL" id="KZE68932.1"/>
    </source>
</evidence>
<evidence type="ECO:0000313" key="3">
    <source>
        <dbReference type="Proteomes" id="UP000076567"/>
    </source>
</evidence>
<protein>
    <recommendedName>
        <fullName evidence="1">DinB-like domain-containing protein</fullName>
    </recommendedName>
</protein>
<evidence type="ECO:0000259" key="1">
    <source>
        <dbReference type="Pfam" id="PF12867"/>
    </source>
</evidence>
<accession>A0A163SFA0</accession>
<dbReference type="SUPFAM" id="SSF109854">
    <property type="entry name" value="DinB/YfiT-like putative metalloenzymes"/>
    <property type="match status" value="1"/>
</dbReference>
<dbReference type="AlphaFoldDB" id="A0A163SFA0"/>